<accession>A0ABP6TTG7</accession>
<protein>
    <submittedName>
        <fullName evidence="4">ATP-binding protein</fullName>
    </submittedName>
</protein>
<dbReference type="Gene3D" id="3.30.565.10">
    <property type="entry name" value="Histidine kinase-like ATPase, C-terminal domain"/>
    <property type="match status" value="1"/>
</dbReference>
<comment type="caution">
    <text evidence="4">The sequence shown here is derived from an EMBL/GenBank/DDBJ whole genome shotgun (WGS) entry which is preliminary data.</text>
</comment>
<dbReference type="Pfam" id="PF13581">
    <property type="entry name" value="HATPase_c_2"/>
    <property type="match status" value="1"/>
</dbReference>
<dbReference type="InterPro" id="IPR036890">
    <property type="entry name" value="HATPase_C_sf"/>
</dbReference>
<gene>
    <name evidence="4" type="ORF">GCM10019016_052230</name>
</gene>
<feature type="region of interest" description="Disordered" evidence="2">
    <location>
        <begin position="140"/>
        <end position="177"/>
    </location>
</feature>
<keyword evidence="1" id="KW-0808">Transferase</keyword>
<feature type="domain" description="Histidine kinase/HSP90-like ATPase" evidence="3">
    <location>
        <begin position="14"/>
        <end position="114"/>
    </location>
</feature>
<evidence type="ECO:0000259" key="3">
    <source>
        <dbReference type="Pfam" id="PF13581"/>
    </source>
</evidence>
<evidence type="ECO:0000313" key="5">
    <source>
        <dbReference type="Proteomes" id="UP001501455"/>
    </source>
</evidence>
<evidence type="ECO:0000313" key="4">
    <source>
        <dbReference type="EMBL" id="GAA3498120.1"/>
    </source>
</evidence>
<reference evidence="5" key="1">
    <citation type="journal article" date="2019" name="Int. J. Syst. Evol. Microbiol.">
        <title>The Global Catalogue of Microorganisms (GCM) 10K type strain sequencing project: providing services to taxonomists for standard genome sequencing and annotation.</title>
        <authorList>
            <consortium name="The Broad Institute Genomics Platform"/>
            <consortium name="The Broad Institute Genome Sequencing Center for Infectious Disease"/>
            <person name="Wu L."/>
            <person name="Ma J."/>
        </authorList>
    </citation>
    <scope>NUCLEOTIDE SEQUENCE [LARGE SCALE GENOMIC DNA]</scope>
    <source>
        <strain evidence="5">JCM 4816</strain>
    </source>
</reference>
<evidence type="ECO:0000256" key="1">
    <source>
        <dbReference type="ARBA" id="ARBA00022527"/>
    </source>
</evidence>
<dbReference type="EMBL" id="BAAAXF010000036">
    <property type="protein sequence ID" value="GAA3498120.1"/>
    <property type="molecule type" value="Genomic_DNA"/>
</dbReference>
<evidence type="ECO:0000256" key="2">
    <source>
        <dbReference type="SAM" id="MobiDB-lite"/>
    </source>
</evidence>
<proteinExistence type="predicted"/>
<feature type="compositionally biased region" description="Basic and acidic residues" evidence="2">
    <location>
        <begin position="142"/>
        <end position="151"/>
    </location>
</feature>
<keyword evidence="1" id="KW-0418">Kinase</keyword>
<dbReference type="SUPFAM" id="SSF55874">
    <property type="entry name" value="ATPase domain of HSP90 chaperone/DNA topoisomerase II/histidine kinase"/>
    <property type="match status" value="1"/>
</dbReference>
<dbReference type="CDD" id="cd16936">
    <property type="entry name" value="HATPase_RsbW-like"/>
    <property type="match status" value="1"/>
</dbReference>
<keyword evidence="4" id="KW-0547">Nucleotide-binding</keyword>
<dbReference type="GO" id="GO:0005524">
    <property type="term" value="F:ATP binding"/>
    <property type="evidence" value="ECO:0007669"/>
    <property type="project" value="UniProtKB-KW"/>
</dbReference>
<dbReference type="InterPro" id="IPR003594">
    <property type="entry name" value="HATPase_dom"/>
</dbReference>
<sequence length="177" mass="19406">MSEAEPWEYSLRIPNDPRAVTVCRRTLRLILTMHGLIRLVDVAELLAAELISNAVRHTKGPAALRVHWSGAGVLRIGAWDADPSPPEPPHPCVPEWEREDGRGLALVRACADVWGWQPLTRDGNRGKYVWCELGAAQLDDTTTSRHEEPPPPRDTCPLGGVGSPASGVHTPLTRAHE</sequence>
<dbReference type="PANTHER" id="PTHR35526:SF3">
    <property type="entry name" value="ANTI-SIGMA-F FACTOR RSBW"/>
    <property type="match status" value="1"/>
</dbReference>
<keyword evidence="4" id="KW-0067">ATP-binding</keyword>
<name>A0ABP6TTG7_9ACTN</name>
<organism evidence="4 5">
    <name type="scientific">Streptomyces prasinosporus</name>
    <dbReference type="NCBI Taxonomy" id="68256"/>
    <lineage>
        <taxon>Bacteria</taxon>
        <taxon>Bacillati</taxon>
        <taxon>Actinomycetota</taxon>
        <taxon>Actinomycetes</taxon>
        <taxon>Kitasatosporales</taxon>
        <taxon>Streptomycetaceae</taxon>
        <taxon>Streptomyces</taxon>
        <taxon>Streptomyces albogriseolus group</taxon>
    </lineage>
</organism>
<keyword evidence="1" id="KW-0723">Serine/threonine-protein kinase</keyword>
<dbReference type="PANTHER" id="PTHR35526">
    <property type="entry name" value="ANTI-SIGMA-F FACTOR RSBW-RELATED"/>
    <property type="match status" value="1"/>
</dbReference>
<dbReference type="Proteomes" id="UP001501455">
    <property type="component" value="Unassembled WGS sequence"/>
</dbReference>
<keyword evidence="5" id="KW-1185">Reference proteome</keyword>
<dbReference type="InterPro" id="IPR050267">
    <property type="entry name" value="Anti-sigma-factor_SerPK"/>
</dbReference>